<accession>A0AAD1UA08</accession>
<name>A0AAD1UA08_EUPCR</name>
<dbReference type="Proteomes" id="UP001295684">
    <property type="component" value="Unassembled WGS sequence"/>
</dbReference>
<organism evidence="1 2">
    <name type="scientific">Euplotes crassus</name>
    <dbReference type="NCBI Taxonomy" id="5936"/>
    <lineage>
        <taxon>Eukaryota</taxon>
        <taxon>Sar</taxon>
        <taxon>Alveolata</taxon>
        <taxon>Ciliophora</taxon>
        <taxon>Intramacronucleata</taxon>
        <taxon>Spirotrichea</taxon>
        <taxon>Hypotrichia</taxon>
        <taxon>Euplotida</taxon>
        <taxon>Euplotidae</taxon>
        <taxon>Moneuplotes</taxon>
    </lineage>
</organism>
<dbReference type="AlphaFoldDB" id="A0AAD1UA08"/>
<dbReference type="EMBL" id="CAMPGE010006341">
    <property type="protein sequence ID" value="CAI2365185.1"/>
    <property type="molecule type" value="Genomic_DNA"/>
</dbReference>
<keyword evidence="2" id="KW-1185">Reference proteome</keyword>
<gene>
    <name evidence="1" type="ORF">ECRASSUSDP1_LOCUS6535</name>
</gene>
<proteinExistence type="predicted"/>
<sequence length="325" mass="37648">MKSRRDQFDTSEARSIANTIEKGNDQERFIGFKKSPEGCTLKMFGKRYLAKKVNGQKGERIKNKINKLEVEGDKPKLVFFDLKSSKRKKRNLRAFLVMKRQFSPDCKLSPSMNLLTNEREFACTQKDLGNLKQNICNLISRRAGGNEHPNEQDSQRNTKPIYNKKNNILKKVKPFMRTKNIEIAPDVMASLKNFPKNSDDRFEKLSGDKKVSIRHIKPRALDIKRYARNTKRPSRALSPTYEKNCDELMLQNKVRTNVVSPSNILRPLLGSLELMKDPILNKKRLDRKKKLADLISDEEITQIREKIWANIHKDKSDGLSAFSKK</sequence>
<comment type="caution">
    <text evidence="1">The sequence shown here is derived from an EMBL/GenBank/DDBJ whole genome shotgun (WGS) entry which is preliminary data.</text>
</comment>
<protein>
    <submittedName>
        <fullName evidence="1">Uncharacterized protein</fullName>
    </submittedName>
</protein>
<reference evidence="1" key="1">
    <citation type="submission" date="2023-07" db="EMBL/GenBank/DDBJ databases">
        <authorList>
            <consortium name="AG Swart"/>
            <person name="Singh M."/>
            <person name="Singh A."/>
            <person name="Seah K."/>
            <person name="Emmerich C."/>
        </authorList>
    </citation>
    <scope>NUCLEOTIDE SEQUENCE</scope>
    <source>
        <strain evidence="1">DP1</strain>
    </source>
</reference>
<evidence type="ECO:0000313" key="2">
    <source>
        <dbReference type="Proteomes" id="UP001295684"/>
    </source>
</evidence>
<evidence type="ECO:0000313" key="1">
    <source>
        <dbReference type="EMBL" id="CAI2365185.1"/>
    </source>
</evidence>